<proteinExistence type="inferred from homology"/>
<dbReference type="EMBL" id="MK086001">
    <property type="protein sequence ID" value="QBX98572.1"/>
    <property type="molecule type" value="Genomic_DNA"/>
</dbReference>
<evidence type="ECO:0000259" key="4">
    <source>
        <dbReference type="SMART" id="SM01403"/>
    </source>
</evidence>
<sequence length="125" mass="14138">MFSSVSSKSSNSTAAHFYKVKVKLACVDLELLKDFQKALRVFLGDKAPYTFISLPSKKSLKTVLRSPHVNKKSREHFELKVYKSQFIINKPSLSCVVELLKVLKSWSGGEYTISFQERFGSVEGN</sequence>
<protein>
    <submittedName>
        <fullName evidence="5">Ribosomal protein S10</fullName>
    </submittedName>
</protein>
<dbReference type="GO" id="GO:0003735">
    <property type="term" value="F:structural constituent of ribosome"/>
    <property type="evidence" value="ECO:0007669"/>
    <property type="project" value="InterPro"/>
</dbReference>
<name>A0A4D6C4E7_9CHLO</name>
<dbReference type="InterPro" id="IPR001848">
    <property type="entry name" value="Ribosomal_uS10"/>
</dbReference>
<gene>
    <name evidence="5" type="primary">rps10</name>
</gene>
<reference evidence="5" key="1">
    <citation type="journal article" date="2019" name="Genome Biol. Evol.">
        <title>Tracing the Evolution of the Plastome and Mitogenome in the Chloropicophyceae Uncovered Convergent tRNA Gene Losses and a Variant Plastid Genetic Code.</title>
        <authorList>
            <person name="Turmel M."/>
            <person name="Dos Santos A.L."/>
            <person name="Otis C."/>
            <person name="Sergerie R."/>
            <person name="Lemieux C."/>
        </authorList>
    </citation>
    <scope>NUCLEOTIDE SEQUENCE</scope>
</reference>
<dbReference type="GO" id="GO:1990904">
    <property type="term" value="C:ribonucleoprotein complex"/>
    <property type="evidence" value="ECO:0007669"/>
    <property type="project" value="UniProtKB-KW"/>
</dbReference>
<geneLocation type="mitochondrion" evidence="5"/>
<dbReference type="SUPFAM" id="SSF54999">
    <property type="entry name" value="Ribosomal protein S10"/>
    <property type="match status" value="1"/>
</dbReference>
<dbReference type="GO" id="GO:0006412">
    <property type="term" value="P:translation"/>
    <property type="evidence" value="ECO:0007669"/>
    <property type="project" value="InterPro"/>
</dbReference>
<dbReference type="RefSeq" id="YP_009646679.1">
    <property type="nucleotide sequence ID" value="NC_042492.1"/>
</dbReference>
<dbReference type="PANTHER" id="PTHR11700">
    <property type="entry name" value="30S RIBOSOMAL PROTEIN S10 FAMILY MEMBER"/>
    <property type="match status" value="1"/>
</dbReference>
<dbReference type="PRINTS" id="PR00971">
    <property type="entry name" value="RIBOSOMALS10"/>
</dbReference>
<dbReference type="AlphaFoldDB" id="A0A4D6C4E7"/>
<evidence type="ECO:0000256" key="3">
    <source>
        <dbReference type="ARBA" id="ARBA00023274"/>
    </source>
</evidence>
<dbReference type="GeneID" id="40351518"/>
<feature type="domain" description="Small ribosomal subunit protein uS10" evidence="4">
    <location>
        <begin position="21"/>
        <end position="114"/>
    </location>
</feature>
<keyword evidence="2 5" id="KW-0689">Ribosomal protein</keyword>
<keyword evidence="5" id="KW-0496">Mitochondrion</keyword>
<dbReference type="SMART" id="SM01403">
    <property type="entry name" value="Ribosomal_S10"/>
    <property type="match status" value="1"/>
</dbReference>
<dbReference type="Pfam" id="PF00338">
    <property type="entry name" value="Ribosomal_S10"/>
    <property type="match status" value="1"/>
</dbReference>
<comment type="similarity">
    <text evidence="1">Belongs to the universal ribosomal protein uS10 family.</text>
</comment>
<evidence type="ECO:0000256" key="2">
    <source>
        <dbReference type="ARBA" id="ARBA00022980"/>
    </source>
</evidence>
<dbReference type="InterPro" id="IPR036838">
    <property type="entry name" value="Ribosomal_uS10_dom_sf"/>
</dbReference>
<evidence type="ECO:0000256" key="1">
    <source>
        <dbReference type="ARBA" id="ARBA00007102"/>
    </source>
</evidence>
<accession>A0A4D6C4E7</accession>
<dbReference type="GO" id="GO:0005840">
    <property type="term" value="C:ribosome"/>
    <property type="evidence" value="ECO:0007669"/>
    <property type="project" value="UniProtKB-KW"/>
</dbReference>
<dbReference type="HAMAP" id="MF_00508">
    <property type="entry name" value="Ribosomal_uS10"/>
    <property type="match status" value="1"/>
</dbReference>
<evidence type="ECO:0000313" key="5">
    <source>
        <dbReference type="EMBL" id="QBX98572.1"/>
    </source>
</evidence>
<organism evidence="5">
    <name type="scientific">Chloropicon laureae</name>
    <dbReference type="NCBI Taxonomy" id="464258"/>
    <lineage>
        <taxon>Eukaryota</taxon>
        <taxon>Viridiplantae</taxon>
        <taxon>Chlorophyta</taxon>
        <taxon>Chloropicophyceae</taxon>
        <taxon>Chloropicales</taxon>
        <taxon>Chloropicaceae</taxon>
        <taxon>Chloropicon</taxon>
    </lineage>
</organism>
<dbReference type="InterPro" id="IPR027486">
    <property type="entry name" value="Ribosomal_uS10_dom"/>
</dbReference>
<dbReference type="Gene3D" id="3.30.70.600">
    <property type="entry name" value="Ribosomal protein S10 domain"/>
    <property type="match status" value="1"/>
</dbReference>
<keyword evidence="3" id="KW-0687">Ribonucleoprotein</keyword>